<organism evidence="2">
    <name type="scientific">Oryza brachyantha</name>
    <name type="common">malo sina</name>
    <dbReference type="NCBI Taxonomy" id="4533"/>
    <lineage>
        <taxon>Eukaryota</taxon>
        <taxon>Viridiplantae</taxon>
        <taxon>Streptophyta</taxon>
        <taxon>Embryophyta</taxon>
        <taxon>Tracheophyta</taxon>
        <taxon>Spermatophyta</taxon>
        <taxon>Magnoliopsida</taxon>
        <taxon>Liliopsida</taxon>
        <taxon>Poales</taxon>
        <taxon>Poaceae</taxon>
        <taxon>BOP clade</taxon>
        <taxon>Oryzoideae</taxon>
        <taxon>Oryzeae</taxon>
        <taxon>Oryzinae</taxon>
        <taxon>Oryza</taxon>
    </lineage>
</organism>
<protein>
    <submittedName>
        <fullName evidence="2">Uncharacterized protein</fullName>
    </submittedName>
</protein>
<sequence length="76" mass="8116">MATCCALRLMDRQTMVGRGADPSTEQLGRLARSHGRGGRLAPPEPKACEALRDPPELACLPSIALCDSRENPCSPL</sequence>
<accession>J3L0C1</accession>
<evidence type="ECO:0000313" key="2">
    <source>
        <dbReference type="EnsemblPlants" id="OB01G26770.1"/>
    </source>
</evidence>
<evidence type="ECO:0000256" key="1">
    <source>
        <dbReference type="SAM" id="MobiDB-lite"/>
    </source>
</evidence>
<keyword evidence="3" id="KW-1185">Reference proteome</keyword>
<evidence type="ECO:0000313" key="3">
    <source>
        <dbReference type="Proteomes" id="UP000006038"/>
    </source>
</evidence>
<dbReference type="HOGENOM" id="CLU_2658434_0_0_1"/>
<dbReference type="EnsemblPlants" id="OB01G26770.1">
    <property type="protein sequence ID" value="OB01G26770.1"/>
    <property type="gene ID" value="OB01G26770"/>
</dbReference>
<reference evidence="2" key="1">
    <citation type="journal article" date="2013" name="Nat. Commun.">
        <title>Whole-genome sequencing of Oryza brachyantha reveals mechanisms underlying Oryza genome evolution.</title>
        <authorList>
            <person name="Chen J."/>
            <person name="Huang Q."/>
            <person name="Gao D."/>
            <person name="Wang J."/>
            <person name="Lang Y."/>
            <person name="Liu T."/>
            <person name="Li B."/>
            <person name="Bai Z."/>
            <person name="Luis Goicoechea J."/>
            <person name="Liang C."/>
            <person name="Chen C."/>
            <person name="Zhang W."/>
            <person name="Sun S."/>
            <person name="Liao Y."/>
            <person name="Zhang X."/>
            <person name="Yang L."/>
            <person name="Song C."/>
            <person name="Wang M."/>
            <person name="Shi J."/>
            <person name="Liu G."/>
            <person name="Liu J."/>
            <person name="Zhou H."/>
            <person name="Zhou W."/>
            <person name="Yu Q."/>
            <person name="An N."/>
            <person name="Chen Y."/>
            <person name="Cai Q."/>
            <person name="Wang B."/>
            <person name="Liu B."/>
            <person name="Min J."/>
            <person name="Huang Y."/>
            <person name="Wu H."/>
            <person name="Li Z."/>
            <person name="Zhang Y."/>
            <person name="Yin Y."/>
            <person name="Song W."/>
            <person name="Jiang J."/>
            <person name="Jackson S.A."/>
            <person name="Wing R.A."/>
            <person name="Wang J."/>
            <person name="Chen M."/>
        </authorList>
    </citation>
    <scope>NUCLEOTIDE SEQUENCE [LARGE SCALE GENOMIC DNA]</scope>
    <source>
        <strain evidence="2">cv. IRGC 101232</strain>
    </source>
</reference>
<reference evidence="2" key="2">
    <citation type="submission" date="2013-04" db="UniProtKB">
        <authorList>
            <consortium name="EnsemblPlants"/>
        </authorList>
    </citation>
    <scope>IDENTIFICATION</scope>
</reference>
<dbReference type="AlphaFoldDB" id="J3L0C1"/>
<name>J3L0C1_ORYBR</name>
<dbReference type="Proteomes" id="UP000006038">
    <property type="component" value="Chromosome 1"/>
</dbReference>
<feature type="region of interest" description="Disordered" evidence="1">
    <location>
        <begin position="16"/>
        <end position="42"/>
    </location>
</feature>
<dbReference type="Gramene" id="OB01G26770.1">
    <property type="protein sequence ID" value="OB01G26770.1"/>
    <property type="gene ID" value="OB01G26770"/>
</dbReference>
<proteinExistence type="predicted"/>